<proteinExistence type="predicted"/>
<protein>
    <submittedName>
        <fullName evidence="1">18739_t:CDS:1</fullName>
    </submittedName>
</protein>
<comment type="caution">
    <text evidence="1">The sequence shown here is derived from an EMBL/GenBank/DDBJ whole genome shotgun (WGS) entry which is preliminary data.</text>
</comment>
<gene>
    <name evidence="1" type="ORF">RPERSI_LOCUS5167</name>
</gene>
<evidence type="ECO:0000313" key="2">
    <source>
        <dbReference type="Proteomes" id="UP000789920"/>
    </source>
</evidence>
<dbReference type="EMBL" id="CAJVQC010007605">
    <property type="protein sequence ID" value="CAG8581584.1"/>
    <property type="molecule type" value="Genomic_DNA"/>
</dbReference>
<evidence type="ECO:0000313" key="1">
    <source>
        <dbReference type="EMBL" id="CAG8581584.1"/>
    </source>
</evidence>
<organism evidence="1 2">
    <name type="scientific">Racocetra persica</name>
    <dbReference type="NCBI Taxonomy" id="160502"/>
    <lineage>
        <taxon>Eukaryota</taxon>
        <taxon>Fungi</taxon>
        <taxon>Fungi incertae sedis</taxon>
        <taxon>Mucoromycota</taxon>
        <taxon>Glomeromycotina</taxon>
        <taxon>Glomeromycetes</taxon>
        <taxon>Diversisporales</taxon>
        <taxon>Gigasporaceae</taxon>
        <taxon>Racocetra</taxon>
    </lineage>
</organism>
<keyword evidence="2" id="KW-1185">Reference proteome</keyword>
<reference evidence="1" key="1">
    <citation type="submission" date="2021-06" db="EMBL/GenBank/DDBJ databases">
        <authorList>
            <person name="Kallberg Y."/>
            <person name="Tangrot J."/>
            <person name="Rosling A."/>
        </authorList>
    </citation>
    <scope>NUCLEOTIDE SEQUENCE</scope>
    <source>
        <strain evidence="1">MA461A</strain>
    </source>
</reference>
<feature type="non-terminal residue" evidence="1">
    <location>
        <position position="70"/>
    </location>
</feature>
<accession>A0ACA9MCY9</accession>
<dbReference type="Proteomes" id="UP000789920">
    <property type="component" value="Unassembled WGS sequence"/>
</dbReference>
<name>A0ACA9MCY9_9GLOM</name>
<sequence>MDNRAISKSKKNDAIEKHLAYKDKNLIFKRQNFISEINGKYVQSRSYPCRVALKTFKISNSDDSLDFIRE</sequence>